<protein>
    <submittedName>
        <fullName evidence="8">NCS2 family nucleobase cation symporter-2</fullName>
    </submittedName>
</protein>
<evidence type="ECO:0000256" key="3">
    <source>
        <dbReference type="ARBA" id="ARBA00022448"/>
    </source>
</evidence>
<dbReference type="GO" id="GO:0042907">
    <property type="term" value="F:xanthine transmembrane transporter activity"/>
    <property type="evidence" value="ECO:0007669"/>
    <property type="project" value="TreeGrafter"/>
</dbReference>
<comment type="subcellular location">
    <subcellularLocation>
        <location evidence="1">Membrane</location>
        <topology evidence="1">Multi-pass membrane protein</topology>
    </subcellularLocation>
</comment>
<feature type="transmembrane region" description="Helical" evidence="7">
    <location>
        <begin position="379"/>
        <end position="398"/>
    </location>
</feature>
<dbReference type="Proteomes" id="UP000050911">
    <property type="component" value="Unassembled WGS sequence"/>
</dbReference>
<feature type="transmembrane region" description="Helical" evidence="7">
    <location>
        <begin position="55"/>
        <end position="75"/>
    </location>
</feature>
<dbReference type="EMBL" id="AZCX01000003">
    <property type="protein sequence ID" value="KRK48412.1"/>
    <property type="molecule type" value="Genomic_DNA"/>
</dbReference>
<name>A0A0R1HPH1_9LACO</name>
<comment type="similarity">
    <text evidence="2">Belongs to the nucleobase:cation symporter-2 (NCS2) (TC 2.A.40) family.</text>
</comment>
<feature type="transmembrane region" description="Helical" evidence="7">
    <location>
        <begin position="81"/>
        <end position="101"/>
    </location>
</feature>
<dbReference type="NCBIfam" id="NF037981">
    <property type="entry name" value="NCS2_1"/>
    <property type="match status" value="1"/>
</dbReference>
<keyword evidence="5 7" id="KW-1133">Transmembrane helix</keyword>
<feature type="transmembrane region" description="Helical" evidence="7">
    <location>
        <begin position="230"/>
        <end position="247"/>
    </location>
</feature>
<feature type="transmembrane region" description="Helical" evidence="7">
    <location>
        <begin position="410"/>
        <end position="432"/>
    </location>
</feature>
<proteinExistence type="inferred from homology"/>
<organism evidence="8 9">
    <name type="scientific">Secundilactobacillus kimchicus JCM 15530</name>
    <dbReference type="NCBI Taxonomy" id="1302272"/>
    <lineage>
        <taxon>Bacteria</taxon>
        <taxon>Bacillati</taxon>
        <taxon>Bacillota</taxon>
        <taxon>Bacilli</taxon>
        <taxon>Lactobacillales</taxon>
        <taxon>Lactobacillaceae</taxon>
        <taxon>Secundilactobacillus</taxon>
    </lineage>
</organism>
<evidence type="ECO:0000313" key="8">
    <source>
        <dbReference type="EMBL" id="KRK48412.1"/>
    </source>
</evidence>
<keyword evidence="9" id="KW-1185">Reference proteome</keyword>
<feature type="transmembrane region" description="Helical" evidence="7">
    <location>
        <begin position="438"/>
        <end position="460"/>
    </location>
</feature>
<evidence type="ECO:0000256" key="7">
    <source>
        <dbReference type="SAM" id="Phobius"/>
    </source>
</evidence>
<dbReference type="InterPro" id="IPR006043">
    <property type="entry name" value="NCS2"/>
</dbReference>
<dbReference type="PATRIC" id="fig|1302272.5.peg.1531"/>
<evidence type="ECO:0000256" key="2">
    <source>
        <dbReference type="ARBA" id="ARBA00008821"/>
    </source>
</evidence>
<feature type="transmembrane region" description="Helical" evidence="7">
    <location>
        <begin position="353"/>
        <end position="373"/>
    </location>
</feature>
<sequence>MFVISRYYCYSKTPNRITGSHPKEIDMTESKNGLLYGPNDNVSLGQSGVLGLQHVLAMDVYVPPIIIAGLLSMSIAEKSGFLQAAFLAAGIGTILQTRFFLKIPVSQGPSFVPIGAVAGVYLANGGPNGGMATVIGSLIVGSLMLIIFGLSGIFQKVISKLVPAIVGGTIITCVGLSLLPSALNDNIFKASGNVNQNILLATITGLTMLIAMIISARVPQLSKVLRISSIIISLIVGTVTASMMGMFDWSAVSHAAWISLPQFTALHYGIHFSIPAILTFVIIYLVLTTETTGTWFAMSAVTGEKLSNKQWNHGIIGEGISCLLAALLGATPTTGYSTNAGVISITGVASKRVFMSAGIWFIVLGFCGKLSAFLSAVPAPVIGGVFSIICVMIMLNGLNVIRYLQTNESTMYVIGIPIIMTMALILVPTSVIHETPQLVQYLLGSPITIAAVTAIIINLLMPSAKQPATATEP</sequence>
<accession>A0A0R1HPH1</accession>
<keyword evidence="3" id="KW-0813">Transport</keyword>
<feature type="transmembrane region" description="Helical" evidence="7">
    <location>
        <begin position="198"/>
        <end position="218"/>
    </location>
</feature>
<evidence type="ECO:0000313" key="9">
    <source>
        <dbReference type="Proteomes" id="UP000050911"/>
    </source>
</evidence>
<keyword evidence="6 7" id="KW-0472">Membrane</keyword>
<feature type="transmembrane region" description="Helical" evidence="7">
    <location>
        <begin position="130"/>
        <end position="154"/>
    </location>
</feature>
<evidence type="ECO:0000256" key="4">
    <source>
        <dbReference type="ARBA" id="ARBA00022692"/>
    </source>
</evidence>
<reference evidence="8 9" key="1">
    <citation type="journal article" date="2015" name="Genome Announc.">
        <title>Expanding the biotechnology potential of lactobacilli through comparative genomics of 213 strains and associated genera.</title>
        <authorList>
            <person name="Sun Z."/>
            <person name="Harris H.M."/>
            <person name="McCann A."/>
            <person name="Guo C."/>
            <person name="Argimon S."/>
            <person name="Zhang W."/>
            <person name="Yang X."/>
            <person name="Jeffery I.B."/>
            <person name="Cooney J.C."/>
            <person name="Kagawa T.F."/>
            <person name="Liu W."/>
            <person name="Song Y."/>
            <person name="Salvetti E."/>
            <person name="Wrobel A."/>
            <person name="Rasinkangas P."/>
            <person name="Parkhill J."/>
            <person name="Rea M.C."/>
            <person name="O'Sullivan O."/>
            <person name="Ritari J."/>
            <person name="Douillard F.P."/>
            <person name="Paul Ross R."/>
            <person name="Yang R."/>
            <person name="Briner A.E."/>
            <person name="Felis G.E."/>
            <person name="de Vos W.M."/>
            <person name="Barrangou R."/>
            <person name="Klaenhammer T.R."/>
            <person name="Caufield P.W."/>
            <person name="Cui Y."/>
            <person name="Zhang H."/>
            <person name="O'Toole P.W."/>
        </authorList>
    </citation>
    <scope>NUCLEOTIDE SEQUENCE [LARGE SCALE GENOMIC DNA]</scope>
    <source>
        <strain evidence="8 9">JCM 15530</strain>
    </source>
</reference>
<keyword evidence="4 7" id="KW-0812">Transmembrane</keyword>
<dbReference type="STRING" id="1302272.FC96_GL001514"/>
<evidence type="ECO:0000256" key="6">
    <source>
        <dbReference type="ARBA" id="ARBA00023136"/>
    </source>
</evidence>
<comment type="caution">
    <text evidence="8">The sequence shown here is derived from an EMBL/GenBank/DDBJ whole genome shotgun (WGS) entry which is preliminary data.</text>
</comment>
<dbReference type="AlphaFoldDB" id="A0A0R1HPH1"/>
<dbReference type="PANTHER" id="PTHR42810:SF2">
    <property type="entry name" value="PURINE PERMEASE C1399.01C-RELATED"/>
    <property type="match status" value="1"/>
</dbReference>
<evidence type="ECO:0000256" key="5">
    <source>
        <dbReference type="ARBA" id="ARBA00022989"/>
    </source>
</evidence>
<evidence type="ECO:0000256" key="1">
    <source>
        <dbReference type="ARBA" id="ARBA00004141"/>
    </source>
</evidence>
<feature type="transmembrane region" description="Helical" evidence="7">
    <location>
        <begin position="161"/>
        <end position="178"/>
    </location>
</feature>
<feature type="transmembrane region" description="Helical" evidence="7">
    <location>
        <begin position="267"/>
        <end position="287"/>
    </location>
</feature>
<dbReference type="Pfam" id="PF00860">
    <property type="entry name" value="Xan_ur_permease"/>
    <property type="match status" value="1"/>
</dbReference>
<dbReference type="GO" id="GO:0005886">
    <property type="term" value="C:plasma membrane"/>
    <property type="evidence" value="ECO:0007669"/>
    <property type="project" value="TreeGrafter"/>
</dbReference>
<dbReference type="PANTHER" id="PTHR42810">
    <property type="entry name" value="PURINE PERMEASE C1399.01C-RELATED"/>
    <property type="match status" value="1"/>
</dbReference>
<gene>
    <name evidence="8" type="ORF">FC96_GL001514</name>
</gene>